<sequence length="154" mass="17653">MFYLRNLKEELGSVRKESDQGGDLVQVALSPIVMFVHNESESYTYSRKIDPIVEKVKSILSQDCPTPLYDVFHGVHMTPLQQLQHAFAKFLDQVQPRGDSIVISEYADKLEMFKFQEEYVIKLAEAVMYCAPFAVLPFEDKSIQILGGRFLKSQ</sequence>
<keyword evidence="1" id="KW-1185">Reference proteome</keyword>
<evidence type="ECO:0000313" key="1">
    <source>
        <dbReference type="Proteomes" id="UP000887540"/>
    </source>
</evidence>
<organism evidence="1 2">
    <name type="scientific">Acrobeloides nanus</name>
    <dbReference type="NCBI Taxonomy" id="290746"/>
    <lineage>
        <taxon>Eukaryota</taxon>
        <taxon>Metazoa</taxon>
        <taxon>Ecdysozoa</taxon>
        <taxon>Nematoda</taxon>
        <taxon>Chromadorea</taxon>
        <taxon>Rhabditida</taxon>
        <taxon>Tylenchina</taxon>
        <taxon>Cephalobomorpha</taxon>
        <taxon>Cephaloboidea</taxon>
        <taxon>Cephalobidae</taxon>
        <taxon>Acrobeloides</taxon>
    </lineage>
</organism>
<protein>
    <submittedName>
        <fullName evidence="2">Uncharacterized protein</fullName>
    </submittedName>
</protein>
<dbReference type="Proteomes" id="UP000887540">
    <property type="component" value="Unplaced"/>
</dbReference>
<name>A0A914DFM8_9BILA</name>
<evidence type="ECO:0000313" key="2">
    <source>
        <dbReference type="WBParaSite" id="ACRNAN_scaffold2393.g8872.t1"/>
    </source>
</evidence>
<accession>A0A914DFM8</accession>
<dbReference type="WBParaSite" id="ACRNAN_scaffold2393.g8872.t1">
    <property type="protein sequence ID" value="ACRNAN_scaffold2393.g8872.t1"/>
    <property type="gene ID" value="ACRNAN_scaffold2393.g8872"/>
</dbReference>
<dbReference type="AlphaFoldDB" id="A0A914DFM8"/>
<reference evidence="2" key="1">
    <citation type="submission" date="2022-11" db="UniProtKB">
        <authorList>
            <consortium name="WormBaseParasite"/>
        </authorList>
    </citation>
    <scope>IDENTIFICATION</scope>
</reference>
<proteinExistence type="predicted"/>